<reference evidence="3" key="1">
    <citation type="submission" date="2015-10" db="EMBL/GenBank/DDBJ databases">
        <authorList>
            <person name="Regsiter A."/>
            <person name="william w."/>
        </authorList>
    </citation>
    <scope>NUCLEOTIDE SEQUENCE</scope>
    <source>
        <strain evidence="3">Montdore</strain>
    </source>
</reference>
<dbReference type="EMBL" id="LN891067">
    <property type="protein sequence ID" value="CUS09858.1"/>
    <property type="molecule type" value="Genomic_DNA"/>
</dbReference>
<comment type="similarity">
    <text evidence="1">Belongs to the polyketide transferase af380 family.</text>
</comment>
<dbReference type="PANTHER" id="PTHR47751:SF2">
    <property type="entry name" value="DLTD N-TERMINAL DOMAIN PROTEIN (AFU_ORTHOLOGUE AFUA_8G00380)-RELATED"/>
    <property type="match status" value="1"/>
</dbReference>
<gene>
    <name evidence="3" type="ORF">GSTUAT00006048001</name>
</gene>
<evidence type="ECO:0000259" key="2">
    <source>
        <dbReference type="Pfam" id="PF02129"/>
    </source>
</evidence>
<name>A0A292PT90_9PEZI</name>
<evidence type="ECO:0000313" key="4">
    <source>
        <dbReference type="Proteomes" id="UP001412239"/>
    </source>
</evidence>
<evidence type="ECO:0000313" key="3">
    <source>
        <dbReference type="EMBL" id="CUS09858.1"/>
    </source>
</evidence>
<dbReference type="Gene3D" id="3.40.50.1820">
    <property type="entry name" value="alpha/beta hydrolase"/>
    <property type="match status" value="1"/>
</dbReference>
<proteinExistence type="inferred from homology"/>
<sequence>MQGIMGDGYITSPGIASLLYDHPCFGTSSGKPRQGVDLQRSDVHDAVSHLLSLLDADPDKIGIIGFSYSAAHAVKAASLDRRIKAVVSINSVIRGSRLLGLMISDRTSADALIWEDSERRRTGGGEIGYLPIYKTVGTPENIAFSPTDEVAEYYLEMQRAEIADGGEWRNGDAIQSLLNIREYNIVEGMKVLTPENLLIIVDKDSVRRGEDWKAFEATGEGGEIVGEFVTIEGGHFDSLTEGRGLEKVN</sequence>
<protein>
    <recommendedName>
        <fullName evidence="2">Xaa-Pro dipeptidyl-peptidase-like domain-containing protein</fullName>
    </recommendedName>
</protein>
<dbReference type="GO" id="GO:0016787">
    <property type="term" value="F:hydrolase activity"/>
    <property type="evidence" value="ECO:0007669"/>
    <property type="project" value="InterPro"/>
</dbReference>
<accession>A0A292PT90</accession>
<dbReference type="InterPro" id="IPR029058">
    <property type="entry name" value="AB_hydrolase_fold"/>
</dbReference>
<dbReference type="Proteomes" id="UP001412239">
    <property type="component" value="Unassembled WGS sequence"/>
</dbReference>
<evidence type="ECO:0000256" key="1">
    <source>
        <dbReference type="ARBA" id="ARBA00029464"/>
    </source>
</evidence>
<dbReference type="InterPro" id="IPR000383">
    <property type="entry name" value="Xaa-Pro-like_dom"/>
</dbReference>
<dbReference type="Pfam" id="PF02129">
    <property type="entry name" value="Peptidase_S15"/>
    <property type="match status" value="1"/>
</dbReference>
<keyword evidence="4" id="KW-1185">Reference proteome</keyword>
<dbReference type="PANTHER" id="PTHR47751">
    <property type="entry name" value="SUPERFAMILY HYDROLASE, PUTATIVE (AFU_ORTHOLOGUE AFUA_2G16580)-RELATED"/>
    <property type="match status" value="1"/>
</dbReference>
<dbReference type="SUPFAM" id="SSF53474">
    <property type="entry name" value="alpha/beta-Hydrolases"/>
    <property type="match status" value="1"/>
</dbReference>
<dbReference type="InterPro" id="IPR051411">
    <property type="entry name" value="Polyketide_trans_af380"/>
</dbReference>
<dbReference type="AlphaFoldDB" id="A0A292PT90"/>
<organism evidence="3 4">
    <name type="scientific">Tuber aestivum</name>
    <name type="common">summer truffle</name>
    <dbReference type="NCBI Taxonomy" id="59557"/>
    <lineage>
        <taxon>Eukaryota</taxon>
        <taxon>Fungi</taxon>
        <taxon>Dikarya</taxon>
        <taxon>Ascomycota</taxon>
        <taxon>Pezizomycotina</taxon>
        <taxon>Pezizomycetes</taxon>
        <taxon>Pezizales</taxon>
        <taxon>Tuberaceae</taxon>
        <taxon>Tuber</taxon>
    </lineage>
</organism>
<feature type="domain" description="Xaa-Pro dipeptidyl-peptidase-like" evidence="2">
    <location>
        <begin position="13"/>
        <end position="91"/>
    </location>
</feature>